<comment type="caution">
    <text evidence="3">The sequence shown here is derived from an EMBL/GenBank/DDBJ whole genome shotgun (WGS) entry which is preliminary data.</text>
</comment>
<dbReference type="InterPro" id="IPR051267">
    <property type="entry name" value="STEAP_metalloreductase"/>
</dbReference>
<accession>A0ABS8YWY3</accession>
<evidence type="ECO:0000313" key="3">
    <source>
        <dbReference type="EMBL" id="MCE5974317.1"/>
    </source>
</evidence>
<dbReference type="InterPro" id="IPR028939">
    <property type="entry name" value="P5C_Rdtase_cat_N"/>
</dbReference>
<dbReference type="InterPro" id="IPR036291">
    <property type="entry name" value="NAD(P)-bd_dom_sf"/>
</dbReference>
<dbReference type="RefSeq" id="WP_233677283.1">
    <property type="nucleotide sequence ID" value="NZ_JAJUOS010000009.1"/>
</dbReference>
<keyword evidence="4" id="KW-1185">Reference proteome</keyword>
<dbReference type="SUPFAM" id="SSF51735">
    <property type="entry name" value="NAD(P)-binding Rossmann-fold domains"/>
    <property type="match status" value="1"/>
</dbReference>
<name>A0ABS8YWY3_9RHOB</name>
<evidence type="ECO:0000313" key="4">
    <source>
        <dbReference type="Proteomes" id="UP001521181"/>
    </source>
</evidence>
<proteinExistence type="predicted"/>
<dbReference type="Proteomes" id="UP001521181">
    <property type="component" value="Unassembled WGS sequence"/>
</dbReference>
<organism evidence="3 4">
    <name type="scientific">Rhodobacter flavimaris</name>
    <dbReference type="NCBI Taxonomy" id="2907145"/>
    <lineage>
        <taxon>Bacteria</taxon>
        <taxon>Pseudomonadati</taxon>
        <taxon>Pseudomonadota</taxon>
        <taxon>Alphaproteobacteria</taxon>
        <taxon>Rhodobacterales</taxon>
        <taxon>Rhodobacter group</taxon>
        <taxon>Rhodobacter</taxon>
    </lineage>
</organism>
<protein>
    <submittedName>
        <fullName evidence="3">NADPH-dependent F420 reductase</fullName>
    </submittedName>
</protein>
<sequence length="208" mass="21170">MNIAIIGTGNIGAGLARVLGKTKHGVVVADREGGQAAADKLKADGVSAQAADVATAIKSAEVVILATPYGASAKIAAEADLNGKIVVDLSNPVTEDFSALQLGHTTSAAEEIARLAPGAKVVKAFNTVFAQHYAGDLKIGDAPIQTFVASDDAEAKATVTTLATDAGFEVRDAGGLSNARYLEPLGYMNIQFGYMLGQGTGIAPKWVG</sequence>
<keyword evidence="1" id="KW-0560">Oxidoreductase</keyword>
<dbReference type="PANTHER" id="PTHR14239">
    <property type="entry name" value="DUDULIN-RELATED"/>
    <property type="match status" value="1"/>
</dbReference>
<gene>
    <name evidence="3" type="ORF">LZA78_12550</name>
</gene>
<evidence type="ECO:0000256" key="1">
    <source>
        <dbReference type="ARBA" id="ARBA00023002"/>
    </source>
</evidence>
<dbReference type="Gene3D" id="3.40.50.720">
    <property type="entry name" value="NAD(P)-binding Rossmann-like Domain"/>
    <property type="match status" value="1"/>
</dbReference>
<evidence type="ECO:0000259" key="2">
    <source>
        <dbReference type="Pfam" id="PF03807"/>
    </source>
</evidence>
<feature type="domain" description="Pyrroline-5-carboxylate reductase catalytic N-terminal" evidence="2">
    <location>
        <begin position="3"/>
        <end position="92"/>
    </location>
</feature>
<dbReference type="Pfam" id="PF03807">
    <property type="entry name" value="F420_oxidored"/>
    <property type="match status" value="1"/>
</dbReference>
<dbReference type="EMBL" id="JAJUOS010000009">
    <property type="protein sequence ID" value="MCE5974317.1"/>
    <property type="molecule type" value="Genomic_DNA"/>
</dbReference>
<dbReference type="PANTHER" id="PTHR14239:SF10">
    <property type="entry name" value="REDUCTASE"/>
    <property type="match status" value="1"/>
</dbReference>
<reference evidence="3 4" key="1">
    <citation type="submission" date="2021-12" db="EMBL/GenBank/DDBJ databases">
        <title>Sinirhodobacter sp. WL0062 is a bacterium isolated from seawater.</title>
        <authorList>
            <person name="Wang L."/>
            <person name="He W."/>
            <person name="Zhang D.-F."/>
        </authorList>
    </citation>
    <scope>NUCLEOTIDE SEQUENCE [LARGE SCALE GENOMIC DNA]</scope>
    <source>
        <strain evidence="3 4">WL0062</strain>
    </source>
</reference>